<evidence type="ECO:0000256" key="12">
    <source>
        <dbReference type="SAM" id="MobiDB-lite"/>
    </source>
</evidence>
<comment type="similarity">
    <text evidence="9 10">Belongs to the TRAFAC class myosin-kinesin ATPase superfamily. Kinesin family.</text>
</comment>
<organism evidence="14 15">
    <name type="scientific">Maudiozyma saulgeensis</name>
    <dbReference type="NCBI Taxonomy" id="1789683"/>
    <lineage>
        <taxon>Eukaryota</taxon>
        <taxon>Fungi</taxon>
        <taxon>Dikarya</taxon>
        <taxon>Ascomycota</taxon>
        <taxon>Saccharomycotina</taxon>
        <taxon>Saccharomycetes</taxon>
        <taxon>Saccharomycetales</taxon>
        <taxon>Saccharomycetaceae</taxon>
        <taxon>Maudiozyma</taxon>
    </lineage>
</organism>
<evidence type="ECO:0000256" key="1">
    <source>
        <dbReference type="ARBA" id="ARBA00004245"/>
    </source>
</evidence>
<dbReference type="FunFam" id="3.40.850.10:FF:000090">
    <property type="entry name" value="Kinesin-like protein"/>
    <property type="match status" value="1"/>
</dbReference>
<dbReference type="InterPro" id="IPR027417">
    <property type="entry name" value="P-loop_NTPase"/>
</dbReference>
<feature type="compositionally biased region" description="Low complexity" evidence="12">
    <location>
        <begin position="61"/>
        <end position="71"/>
    </location>
</feature>
<name>A0A1X7QYI8_9SACH</name>
<evidence type="ECO:0000256" key="8">
    <source>
        <dbReference type="ARBA" id="ARBA00023212"/>
    </source>
</evidence>
<evidence type="ECO:0000313" key="14">
    <source>
        <dbReference type="EMBL" id="SMN18066.1"/>
    </source>
</evidence>
<evidence type="ECO:0000259" key="13">
    <source>
        <dbReference type="PROSITE" id="PS50067"/>
    </source>
</evidence>
<dbReference type="Proteomes" id="UP000196158">
    <property type="component" value="Unassembled WGS sequence"/>
</dbReference>
<dbReference type="GO" id="GO:0051656">
    <property type="term" value="P:establishment of organelle localization"/>
    <property type="evidence" value="ECO:0007669"/>
    <property type="project" value="UniProtKB-ARBA"/>
</dbReference>
<evidence type="ECO:0000256" key="3">
    <source>
        <dbReference type="ARBA" id="ARBA00022701"/>
    </source>
</evidence>
<dbReference type="GO" id="GO:0033047">
    <property type="term" value="P:regulation of mitotic sister chromatid segregation"/>
    <property type="evidence" value="ECO:0007669"/>
    <property type="project" value="UniProtKB-ARBA"/>
</dbReference>
<dbReference type="Pfam" id="PF00225">
    <property type="entry name" value="Kinesin"/>
    <property type="match status" value="1"/>
</dbReference>
<evidence type="ECO:0000256" key="6">
    <source>
        <dbReference type="ARBA" id="ARBA00023054"/>
    </source>
</evidence>
<evidence type="ECO:0000256" key="9">
    <source>
        <dbReference type="PROSITE-ProRule" id="PRU00283"/>
    </source>
</evidence>
<feature type="domain" description="Kinesin motor" evidence="13">
    <location>
        <begin position="11"/>
        <end position="469"/>
    </location>
</feature>
<keyword evidence="15" id="KW-1185">Reference proteome</keyword>
<dbReference type="GO" id="GO:0005524">
    <property type="term" value="F:ATP binding"/>
    <property type="evidence" value="ECO:0007669"/>
    <property type="project" value="UniProtKB-UniRule"/>
</dbReference>
<evidence type="ECO:0000256" key="5">
    <source>
        <dbReference type="ARBA" id="ARBA00022840"/>
    </source>
</evidence>
<feature type="binding site" evidence="9">
    <location>
        <begin position="221"/>
        <end position="228"/>
    </location>
    <ligand>
        <name>ATP</name>
        <dbReference type="ChEBI" id="CHEBI:30616"/>
    </ligand>
</feature>
<dbReference type="SUPFAM" id="SSF52540">
    <property type="entry name" value="P-loop containing nucleoside triphosphate hydrolases"/>
    <property type="match status" value="1"/>
</dbReference>
<dbReference type="GO" id="GO:0005634">
    <property type="term" value="C:nucleus"/>
    <property type="evidence" value="ECO:0007669"/>
    <property type="project" value="UniProtKB-ARBA"/>
</dbReference>
<keyword evidence="7 9" id="KW-0505">Motor protein</keyword>
<keyword evidence="6 11" id="KW-0175">Coiled coil</keyword>
<dbReference type="PANTHER" id="PTHR47968:SF13">
    <property type="entry name" value="KINESIN-LIKE PROTEIN KIF19 ISOFORM X1"/>
    <property type="match status" value="1"/>
</dbReference>
<feature type="coiled-coil region" evidence="11">
    <location>
        <begin position="506"/>
        <end position="533"/>
    </location>
</feature>
<dbReference type="STRING" id="1789683.A0A1X7QYI8"/>
<feature type="region of interest" description="Disordered" evidence="12">
    <location>
        <begin position="150"/>
        <end position="175"/>
    </location>
</feature>
<evidence type="ECO:0000256" key="4">
    <source>
        <dbReference type="ARBA" id="ARBA00022741"/>
    </source>
</evidence>
<dbReference type="Gene3D" id="3.40.850.10">
    <property type="entry name" value="Kinesin motor domain"/>
    <property type="match status" value="1"/>
</dbReference>
<keyword evidence="5 9" id="KW-0067">ATP-binding</keyword>
<dbReference type="OrthoDB" id="3176171at2759"/>
<dbReference type="GO" id="GO:0070462">
    <property type="term" value="P:plus-end specific microtubule depolymerization"/>
    <property type="evidence" value="ECO:0007669"/>
    <property type="project" value="UniProtKB-ARBA"/>
</dbReference>
<dbReference type="GO" id="GO:0090307">
    <property type="term" value="P:mitotic spindle assembly"/>
    <property type="evidence" value="ECO:0007669"/>
    <property type="project" value="UniProtKB-ARBA"/>
</dbReference>
<accession>A0A1X7QYI8</accession>
<dbReference type="EMBL" id="FXLY01000002">
    <property type="protein sequence ID" value="SMN18066.1"/>
    <property type="molecule type" value="Genomic_DNA"/>
</dbReference>
<keyword evidence="8" id="KW-0206">Cytoskeleton</keyword>
<reference evidence="14 15" key="1">
    <citation type="submission" date="2017-04" db="EMBL/GenBank/DDBJ databases">
        <authorList>
            <person name="Afonso C.L."/>
            <person name="Miller P.J."/>
            <person name="Scott M.A."/>
            <person name="Spackman E."/>
            <person name="Goraichik I."/>
            <person name="Dimitrov K.M."/>
            <person name="Suarez D.L."/>
            <person name="Swayne D.E."/>
        </authorList>
    </citation>
    <scope>NUCLEOTIDE SEQUENCE [LARGE SCALE GENOMIC DNA]</scope>
</reference>
<dbReference type="CDD" id="cd01370">
    <property type="entry name" value="KISc_KIP3_like"/>
    <property type="match status" value="1"/>
</dbReference>
<dbReference type="PROSITE" id="PS50067">
    <property type="entry name" value="KINESIN_MOTOR_2"/>
    <property type="match status" value="1"/>
</dbReference>
<dbReference type="GO" id="GO:0008574">
    <property type="term" value="F:plus-end-directed microtubule motor activity"/>
    <property type="evidence" value="ECO:0007669"/>
    <property type="project" value="UniProtKB-ARBA"/>
</dbReference>
<dbReference type="PANTHER" id="PTHR47968">
    <property type="entry name" value="CENTROMERE PROTEIN E"/>
    <property type="match status" value="1"/>
</dbReference>
<proteinExistence type="inferred from homology"/>
<comment type="subcellular location">
    <subcellularLocation>
        <location evidence="1">Cytoplasm</location>
        <location evidence="1">Cytoskeleton</location>
    </subcellularLocation>
</comment>
<dbReference type="PRINTS" id="PR00380">
    <property type="entry name" value="KINESINHEAVY"/>
</dbReference>
<evidence type="ECO:0000256" key="11">
    <source>
        <dbReference type="SAM" id="Coils"/>
    </source>
</evidence>
<dbReference type="InterPro" id="IPR036961">
    <property type="entry name" value="Kinesin_motor_dom_sf"/>
</dbReference>
<dbReference type="InterPro" id="IPR019821">
    <property type="entry name" value="Kinesin_motor_CS"/>
</dbReference>
<dbReference type="GO" id="GO:0010970">
    <property type="term" value="P:transport along microtubule"/>
    <property type="evidence" value="ECO:0007669"/>
    <property type="project" value="UniProtKB-ARBA"/>
</dbReference>
<dbReference type="PROSITE" id="PS00411">
    <property type="entry name" value="KINESIN_MOTOR_1"/>
    <property type="match status" value="1"/>
</dbReference>
<evidence type="ECO:0000256" key="10">
    <source>
        <dbReference type="RuleBase" id="RU000394"/>
    </source>
</evidence>
<dbReference type="GO" id="GO:0061673">
    <property type="term" value="C:mitotic spindle astral microtubule"/>
    <property type="evidence" value="ECO:0007669"/>
    <property type="project" value="UniProtKB-ARBA"/>
</dbReference>
<keyword evidence="3 10" id="KW-0493">Microtubule</keyword>
<sequence>MVSSSMARQSSITVAVRVRPFNETELSNLIQTDQSIKTKLTNFPYPIKSNNNESINMTGDSSLSLPNNLKENNNKDDKITTTTTNNNSNKLIRSNGIWKLIDCVDDKMLIFDPIERSPLNLMSENLLNSTYFQRRKNRQRRRRRYSFKTNVYNDNDPTKRQFNKLNDNNSNDDNDDSEEIKFVFDKLFDDNSTQEEVYENTTSPLITSILEGFNATIFAYGATGCGKTYTVSGTPEAPGIIFQAMEELFNKIENLKDTQNFEISLSFLEIYNERIRDLLNPETNYKKLVIREDDNKRTTVANLSHHYPKTVQDVIDLVIKGNINRTTSATEANEVSSRSHAVLQVHIIQTNKTVDLTSQHKYATLSIIDLAGSERAASTKNRGKRLHEGANINRSLLALGNCINALCIDNGNNIRSNHIPYRDSKLTRLLKFSLGGNCKTVMIVCISPSSSHYDETLNTLKYANRAKEIKTKIIRNQQSLNRHVGSYLKMITEQKKEIEILRKRESEMIELKLNQLKTNYKKIENKFEQIFNNIELQYSTNERYINLKILRSLTLVKRRFLQLIKIEIDNVMNYITDKQIINNCELIKIQIIEKIKELEIKFDSKDELDLVIKHVKEVDYLKLKEMEDWNDCIYETIFENKFLQIEESLKNEIMINSSIIIEKLFNDKILLKRFKFFTDCLINEKDINLMIQDLVNIDKEFDEFAKQFLLATNNSIQSNSNLMNKKEKKLRWSDSLIEPILKFPINNNNNRIVSDSMEIDMSLQDTTMTTQDSLTNENKLTIDTNNDVINNSIADTSYINNGDRSTIINNNSNTSNNIGSMLLRRNFLTDDS</sequence>
<evidence type="ECO:0000256" key="2">
    <source>
        <dbReference type="ARBA" id="ARBA00022490"/>
    </source>
</evidence>
<dbReference type="InterPro" id="IPR027640">
    <property type="entry name" value="Kinesin-like_fam"/>
</dbReference>
<dbReference type="GO" id="GO:0008017">
    <property type="term" value="F:microtubule binding"/>
    <property type="evidence" value="ECO:0007669"/>
    <property type="project" value="InterPro"/>
</dbReference>
<dbReference type="InterPro" id="IPR001752">
    <property type="entry name" value="Kinesin_motor_dom"/>
</dbReference>
<feature type="compositionally biased region" description="Polar residues" evidence="12">
    <location>
        <begin position="50"/>
        <end position="60"/>
    </location>
</feature>
<evidence type="ECO:0000256" key="7">
    <source>
        <dbReference type="ARBA" id="ARBA00023175"/>
    </source>
</evidence>
<dbReference type="AlphaFoldDB" id="A0A1X7QYI8"/>
<evidence type="ECO:0000313" key="15">
    <source>
        <dbReference type="Proteomes" id="UP000196158"/>
    </source>
</evidence>
<keyword evidence="2" id="KW-0963">Cytoplasm</keyword>
<keyword evidence="4 9" id="KW-0547">Nucleotide-binding</keyword>
<feature type="region of interest" description="Disordered" evidence="12">
    <location>
        <begin position="50"/>
        <end position="82"/>
    </location>
</feature>
<protein>
    <recommendedName>
        <fullName evidence="10">Kinesin-like protein</fullName>
    </recommendedName>
</protein>
<dbReference type="SMART" id="SM00129">
    <property type="entry name" value="KISc"/>
    <property type="match status" value="1"/>
</dbReference>
<gene>
    <name evidence="14" type="ORF">KASA_0Q04763G</name>
</gene>
<dbReference type="GO" id="GO:0035371">
    <property type="term" value="C:microtubule plus-end"/>
    <property type="evidence" value="ECO:0007669"/>
    <property type="project" value="UniProtKB-ARBA"/>
</dbReference>